<feature type="region of interest" description="Disordered" evidence="1">
    <location>
        <begin position="15"/>
        <end position="36"/>
    </location>
</feature>
<evidence type="ECO:0000313" key="3">
    <source>
        <dbReference type="Proteomes" id="UP000257479"/>
    </source>
</evidence>
<evidence type="ECO:0000256" key="1">
    <source>
        <dbReference type="SAM" id="MobiDB-lite"/>
    </source>
</evidence>
<dbReference type="EMBL" id="DMNG01000005">
    <property type="protein sequence ID" value="HAN23026.1"/>
    <property type="molecule type" value="Genomic_DNA"/>
</dbReference>
<feature type="region of interest" description="Disordered" evidence="1">
    <location>
        <begin position="57"/>
        <end position="90"/>
    </location>
</feature>
<gene>
    <name evidence="2" type="ORF">DCP95_00435</name>
</gene>
<name>A0A3C1K9V7_9MICO</name>
<evidence type="ECO:0000313" key="2">
    <source>
        <dbReference type="EMBL" id="HAN23026.1"/>
    </source>
</evidence>
<dbReference type="AlphaFoldDB" id="A0A3C1K9V7"/>
<reference evidence="2 3" key="1">
    <citation type="journal article" date="2018" name="Nat. Biotechnol.">
        <title>A standardized bacterial taxonomy based on genome phylogeny substantially revises the tree of life.</title>
        <authorList>
            <person name="Parks D.H."/>
            <person name="Chuvochina M."/>
            <person name="Waite D.W."/>
            <person name="Rinke C."/>
            <person name="Skarshewski A."/>
            <person name="Chaumeil P.A."/>
            <person name="Hugenholtz P."/>
        </authorList>
    </citation>
    <scope>NUCLEOTIDE SEQUENCE [LARGE SCALE GENOMIC DNA]</scope>
    <source>
        <strain evidence="2">UBA9152</strain>
    </source>
</reference>
<proteinExistence type="predicted"/>
<organism evidence="2 3">
    <name type="scientific">Microbacterium ginsengisoli</name>
    <dbReference type="NCBI Taxonomy" id="400772"/>
    <lineage>
        <taxon>Bacteria</taxon>
        <taxon>Bacillati</taxon>
        <taxon>Actinomycetota</taxon>
        <taxon>Actinomycetes</taxon>
        <taxon>Micrococcales</taxon>
        <taxon>Microbacteriaceae</taxon>
        <taxon>Microbacterium</taxon>
    </lineage>
</organism>
<sequence length="370" mass="39266">MSTIRMDNQGVLRHTQGHEGGQFAPKPITAPTEPLSSINDAETLRARVRAMFHQIVAPSPNPAELAGGSRLKEDPPRSGSPSPGHARERTLVTSVTIPKIDSAVAPVVVTIPSAPAAGETPHEYREFAGQLYRQVWGVEDDQASRIVPTVPASSAWEPTVPGKTYQLQPVPADVDWLQEQARRAITADPIHAVTVADAEVAAQERLAPFASIDGEVWQATAAPGYSVPLPDTDAPGVLAVRVEPEAALGTPGVFGADDYAGAVAQLHVTAARTGRIAEEPDPEPPIVWFGRQQSGADVALLGASELTVANFRSNFARLREEVAQIPGAVQGDVGSFLSVGSWVIDYSSLTDEQQGAYKAYVRFGVDRGLV</sequence>
<protein>
    <submittedName>
        <fullName evidence="2">Uncharacterized protein</fullName>
    </submittedName>
</protein>
<comment type="caution">
    <text evidence="2">The sequence shown here is derived from an EMBL/GenBank/DDBJ whole genome shotgun (WGS) entry which is preliminary data.</text>
</comment>
<accession>A0A3C1K9V7</accession>
<dbReference type="Proteomes" id="UP000257479">
    <property type="component" value="Unassembled WGS sequence"/>
</dbReference>